<feature type="coiled-coil region" evidence="1">
    <location>
        <begin position="43"/>
        <end position="91"/>
    </location>
</feature>
<name>A0A949NGT5_9FIRM</name>
<accession>A0A949NGT5</accession>
<dbReference type="AlphaFoldDB" id="A0A949NGT5"/>
<dbReference type="InterPro" id="IPR008840">
    <property type="entry name" value="Sipho_Gp157"/>
</dbReference>
<organism evidence="2 3">
    <name type="scientific">Diplocloster agilis</name>
    <dbReference type="NCBI Taxonomy" id="2850323"/>
    <lineage>
        <taxon>Bacteria</taxon>
        <taxon>Bacillati</taxon>
        <taxon>Bacillota</taxon>
        <taxon>Clostridia</taxon>
        <taxon>Lachnospirales</taxon>
        <taxon>Lachnospiraceae</taxon>
        <taxon>Diplocloster</taxon>
    </lineage>
</organism>
<sequence length="166" mass="19304">MSTLYELKEEHEALMNMLYDEEVDEQTVLDTLEGIEGEIEEKADSYAKIMQLLSADMEALKKEEDRLKRRRETLESNIDRMRRRLYETMKETGKTKFRTQLFSFAIVGNGGKQPLKLDVPDVSQIPEEFLIPQPPKTDNDAIRKALAKQDLPWAHLEPRGDHLTIK</sequence>
<evidence type="ECO:0000256" key="1">
    <source>
        <dbReference type="SAM" id="Coils"/>
    </source>
</evidence>
<reference evidence="2" key="1">
    <citation type="submission" date="2021-06" db="EMBL/GenBank/DDBJ databases">
        <title>Description of novel taxa of the family Lachnospiraceae.</title>
        <authorList>
            <person name="Chaplin A.V."/>
            <person name="Sokolova S.R."/>
            <person name="Pikina A.P."/>
            <person name="Korzhanova M."/>
            <person name="Belova V."/>
            <person name="Korostin D."/>
            <person name="Efimov B.A."/>
        </authorList>
    </citation>
    <scope>NUCLEOTIDE SEQUENCE</scope>
    <source>
        <strain evidence="2">ASD5720</strain>
    </source>
</reference>
<dbReference type="Pfam" id="PF05565">
    <property type="entry name" value="Sipho_Gp157"/>
    <property type="match status" value="1"/>
</dbReference>
<gene>
    <name evidence="2" type="ORF">KTH89_22735</name>
</gene>
<proteinExistence type="predicted"/>
<comment type="caution">
    <text evidence="2">The sequence shown here is derived from an EMBL/GenBank/DDBJ whole genome shotgun (WGS) entry which is preliminary data.</text>
</comment>
<evidence type="ECO:0000313" key="2">
    <source>
        <dbReference type="EMBL" id="MBU9739354.1"/>
    </source>
</evidence>
<protein>
    <submittedName>
        <fullName evidence="2">Siphovirus Gp157 family protein</fullName>
    </submittedName>
</protein>
<keyword evidence="1" id="KW-0175">Coiled coil</keyword>
<dbReference type="EMBL" id="JAHQCW010000056">
    <property type="protein sequence ID" value="MBU9739354.1"/>
    <property type="molecule type" value="Genomic_DNA"/>
</dbReference>
<keyword evidence="3" id="KW-1185">Reference proteome</keyword>
<evidence type="ECO:0000313" key="3">
    <source>
        <dbReference type="Proteomes" id="UP000712157"/>
    </source>
</evidence>
<dbReference type="Proteomes" id="UP000712157">
    <property type="component" value="Unassembled WGS sequence"/>
</dbReference>